<dbReference type="EMBL" id="CM023481">
    <property type="protein sequence ID" value="KAH6948492.1"/>
    <property type="molecule type" value="Genomic_DNA"/>
</dbReference>
<evidence type="ECO:0000313" key="1">
    <source>
        <dbReference type="EMBL" id="KAH6948492.1"/>
    </source>
</evidence>
<keyword evidence="2" id="KW-1185">Reference proteome</keyword>
<dbReference type="Proteomes" id="UP000821845">
    <property type="component" value="Chromosome 1"/>
</dbReference>
<name>A0ACB7TQ74_HYAAI</name>
<protein>
    <submittedName>
        <fullName evidence="1">Uncharacterized protein</fullName>
    </submittedName>
</protein>
<sequence>MNRPGRRPEGWEHSRRRRIVLFDMNGNRILEAMLIWKKAEKKRLNTITRRVLKVALGLPCNASTELLSKL</sequence>
<gene>
    <name evidence="1" type="ORF">HPB50_024861</name>
</gene>
<proteinExistence type="predicted"/>
<reference evidence="1" key="1">
    <citation type="submission" date="2020-05" db="EMBL/GenBank/DDBJ databases">
        <title>Large-scale comparative analyses of tick genomes elucidate their genetic diversity and vector capacities.</title>
        <authorList>
            <person name="Jia N."/>
            <person name="Wang J."/>
            <person name="Shi W."/>
            <person name="Du L."/>
            <person name="Sun Y."/>
            <person name="Zhan W."/>
            <person name="Jiang J."/>
            <person name="Wang Q."/>
            <person name="Zhang B."/>
            <person name="Ji P."/>
            <person name="Sakyi L.B."/>
            <person name="Cui X."/>
            <person name="Yuan T."/>
            <person name="Jiang B."/>
            <person name="Yang W."/>
            <person name="Lam T.T.-Y."/>
            <person name="Chang Q."/>
            <person name="Ding S."/>
            <person name="Wang X."/>
            <person name="Zhu J."/>
            <person name="Ruan X."/>
            <person name="Zhao L."/>
            <person name="Wei J."/>
            <person name="Que T."/>
            <person name="Du C."/>
            <person name="Cheng J."/>
            <person name="Dai P."/>
            <person name="Han X."/>
            <person name="Huang E."/>
            <person name="Gao Y."/>
            <person name="Liu J."/>
            <person name="Shao H."/>
            <person name="Ye R."/>
            <person name="Li L."/>
            <person name="Wei W."/>
            <person name="Wang X."/>
            <person name="Wang C."/>
            <person name="Yang T."/>
            <person name="Huo Q."/>
            <person name="Li W."/>
            <person name="Guo W."/>
            <person name="Chen H."/>
            <person name="Zhou L."/>
            <person name="Ni X."/>
            <person name="Tian J."/>
            <person name="Zhou Y."/>
            <person name="Sheng Y."/>
            <person name="Liu T."/>
            <person name="Pan Y."/>
            <person name="Xia L."/>
            <person name="Li J."/>
            <person name="Zhao F."/>
            <person name="Cao W."/>
        </authorList>
    </citation>
    <scope>NUCLEOTIDE SEQUENCE</scope>
    <source>
        <strain evidence="1">Hyas-2018</strain>
    </source>
</reference>
<evidence type="ECO:0000313" key="2">
    <source>
        <dbReference type="Proteomes" id="UP000821845"/>
    </source>
</evidence>
<comment type="caution">
    <text evidence="1">The sequence shown here is derived from an EMBL/GenBank/DDBJ whole genome shotgun (WGS) entry which is preliminary data.</text>
</comment>
<organism evidence="1 2">
    <name type="scientific">Hyalomma asiaticum</name>
    <name type="common">Tick</name>
    <dbReference type="NCBI Taxonomy" id="266040"/>
    <lineage>
        <taxon>Eukaryota</taxon>
        <taxon>Metazoa</taxon>
        <taxon>Ecdysozoa</taxon>
        <taxon>Arthropoda</taxon>
        <taxon>Chelicerata</taxon>
        <taxon>Arachnida</taxon>
        <taxon>Acari</taxon>
        <taxon>Parasitiformes</taxon>
        <taxon>Ixodida</taxon>
        <taxon>Ixodoidea</taxon>
        <taxon>Ixodidae</taxon>
        <taxon>Hyalomminae</taxon>
        <taxon>Hyalomma</taxon>
    </lineage>
</organism>
<accession>A0ACB7TQ74</accession>